<dbReference type="EMBL" id="MPTB01000038">
    <property type="protein sequence ID" value="OMD42783.1"/>
    <property type="molecule type" value="Genomic_DNA"/>
</dbReference>
<evidence type="ECO:0000313" key="3">
    <source>
        <dbReference type="EMBL" id="OMD42783.1"/>
    </source>
</evidence>
<proteinExistence type="predicted"/>
<evidence type="ECO:0000256" key="1">
    <source>
        <dbReference type="SAM" id="SignalP"/>
    </source>
</evidence>
<dbReference type="InterPro" id="IPR012854">
    <property type="entry name" value="Cu_amine_oxidase-like_N"/>
</dbReference>
<dbReference type="Pfam" id="PF07833">
    <property type="entry name" value="Cu_amine_oxidN1"/>
    <property type="match status" value="1"/>
</dbReference>
<gene>
    <name evidence="3" type="ORF">BSK56_24890</name>
</gene>
<evidence type="ECO:0000259" key="2">
    <source>
        <dbReference type="Pfam" id="PF07833"/>
    </source>
</evidence>
<feature type="domain" description="Copper amine oxidase-like N-terminal" evidence="2">
    <location>
        <begin position="214"/>
        <end position="308"/>
    </location>
</feature>
<organism evidence="3 4">
    <name type="scientific">Paenibacillus borealis</name>
    <dbReference type="NCBI Taxonomy" id="160799"/>
    <lineage>
        <taxon>Bacteria</taxon>
        <taxon>Bacillati</taxon>
        <taxon>Bacillota</taxon>
        <taxon>Bacilli</taxon>
        <taxon>Bacillales</taxon>
        <taxon>Paenibacillaceae</taxon>
        <taxon>Paenibacillus</taxon>
    </lineage>
</organism>
<dbReference type="Gene3D" id="3.30.457.10">
    <property type="entry name" value="Copper amine oxidase-like, N-terminal domain"/>
    <property type="match status" value="1"/>
</dbReference>
<keyword evidence="1" id="KW-0732">Signal</keyword>
<protein>
    <recommendedName>
        <fullName evidence="2">Copper amine oxidase-like N-terminal domain-containing protein</fullName>
    </recommendedName>
</protein>
<keyword evidence="4" id="KW-1185">Reference proteome</keyword>
<dbReference type="InterPro" id="IPR036582">
    <property type="entry name" value="Mao_N_sf"/>
</dbReference>
<reference evidence="3 4" key="1">
    <citation type="submission" date="2016-10" db="EMBL/GenBank/DDBJ databases">
        <title>Paenibacillus species isolates.</title>
        <authorList>
            <person name="Beno S.M."/>
        </authorList>
    </citation>
    <scope>NUCLEOTIDE SEQUENCE [LARGE SCALE GENOMIC DNA]</scope>
    <source>
        <strain evidence="3 4">FSL H7-0744</strain>
    </source>
</reference>
<feature type="signal peptide" evidence="1">
    <location>
        <begin position="1"/>
        <end position="22"/>
    </location>
</feature>
<accession>A0ABX3H3R9</accession>
<dbReference type="Proteomes" id="UP000187412">
    <property type="component" value="Unassembled WGS sequence"/>
</dbReference>
<feature type="chain" id="PRO_5046443656" description="Copper amine oxidase-like N-terminal domain-containing protein" evidence="1">
    <location>
        <begin position="23"/>
        <end position="424"/>
    </location>
</feature>
<name>A0ABX3H3R9_PAEBO</name>
<dbReference type="SUPFAM" id="SSF55383">
    <property type="entry name" value="Copper amine oxidase, domain N"/>
    <property type="match status" value="1"/>
</dbReference>
<dbReference type="RefSeq" id="WP_076113228.1">
    <property type="nucleotide sequence ID" value="NZ_MPTB01000038.1"/>
</dbReference>
<sequence length="424" mass="48116">MKKLLSVLVILLLCLPYSSAFAEQGDVVYSYTLKYNGKDYKLKNDVLKDSYYGRVFFPLLEILQIVDPETKQTMKMEQEPNPAAPNNSYIDASYYISFKEQIFKFVGRDSSIEVYDKTGTVRQSKEIQIQTTKIEDAENPMLYVPKEFLEQALGTNTYVSIESSNSEKLKLVIQSSDYKADIQENNMVIIMKVNDPWMYVNEDVKRIDNVAYSTPVVKNGATLLPISNIIKELGGNVAWDGADQRVTVTLNDHEVKLWLNKATAIVDGKEKSISVSPTIIAGRTMVPLRFVSDNLGVKLVWDKENQIIALYNGDFQFIPVFYDGYFVMDSKNNEVRAEENKSSQVKSTSPIDKNGNKIQVGDRVICGFFYGKVQQVDGGRILVYWDGKDNLWVQDKDVDYVALLAGINYKDSSWIDASRLTIEK</sequence>
<comment type="caution">
    <text evidence="3">The sequence shown here is derived from an EMBL/GenBank/DDBJ whole genome shotgun (WGS) entry which is preliminary data.</text>
</comment>
<evidence type="ECO:0000313" key="4">
    <source>
        <dbReference type="Proteomes" id="UP000187412"/>
    </source>
</evidence>